<feature type="coiled-coil region" evidence="3">
    <location>
        <begin position="307"/>
        <end position="475"/>
    </location>
</feature>
<dbReference type="GO" id="GO:1990138">
    <property type="term" value="P:neuron projection extension"/>
    <property type="evidence" value="ECO:0007669"/>
    <property type="project" value="TreeGrafter"/>
</dbReference>
<keyword evidence="3" id="KW-0175">Coiled coil</keyword>
<evidence type="ECO:0000256" key="4">
    <source>
        <dbReference type="SAM" id="SignalP"/>
    </source>
</evidence>
<feature type="signal peptide" evidence="4">
    <location>
        <begin position="1"/>
        <end position="19"/>
    </location>
</feature>
<keyword evidence="4" id="KW-0732">Signal</keyword>
<evidence type="ECO:0000313" key="7">
    <source>
        <dbReference type="RefSeq" id="XP_055863373.1"/>
    </source>
</evidence>
<dbReference type="Proteomes" id="UP001165740">
    <property type="component" value="Chromosome 13"/>
</dbReference>
<organism evidence="6 7">
    <name type="scientific">Biomphalaria glabrata</name>
    <name type="common">Bloodfluke planorb</name>
    <name type="synonym">Freshwater snail</name>
    <dbReference type="NCBI Taxonomy" id="6526"/>
    <lineage>
        <taxon>Eukaryota</taxon>
        <taxon>Metazoa</taxon>
        <taxon>Spiralia</taxon>
        <taxon>Lophotrochozoa</taxon>
        <taxon>Mollusca</taxon>
        <taxon>Gastropoda</taxon>
        <taxon>Heterobranchia</taxon>
        <taxon>Euthyneura</taxon>
        <taxon>Panpulmonata</taxon>
        <taxon>Hygrophila</taxon>
        <taxon>Lymnaeoidea</taxon>
        <taxon>Planorbidae</taxon>
        <taxon>Biomphalaria</taxon>
    </lineage>
</organism>
<evidence type="ECO:0000256" key="1">
    <source>
        <dbReference type="ARBA" id="ARBA00004498"/>
    </source>
</evidence>
<dbReference type="GO" id="GO:0005178">
    <property type="term" value="F:integrin binding"/>
    <property type="evidence" value="ECO:0007669"/>
    <property type="project" value="TreeGrafter"/>
</dbReference>
<dbReference type="CDD" id="cd00087">
    <property type="entry name" value="FReD"/>
    <property type="match status" value="1"/>
</dbReference>
<evidence type="ECO:0000256" key="2">
    <source>
        <dbReference type="ARBA" id="ARBA00022530"/>
    </source>
</evidence>
<dbReference type="PANTHER" id="PTHR19143">
    <property type="entry name" value="FIBRINOGEN/TENASCIN/ANGIOPOEITIN"/>
    <property type="match status" value="1"/>
</dbReference>
<dbReference type="OrthoDB" id="1280444at2759"/>
<evidence type="ECO:0000256" key="3">
    <source>
        <dbReference type="SAM" id="Coils"/>
    </source>
</evidence>
<dbReference type="InterPro" id="IPR002181">
    <property type="entry name" value="Fibrinogen_a/b/g_C_dom"/>
</dbReference>
<dbReference type="AlphaFoldDB" id="A0A9W2YKY0"/>
<keyword evidence="2" id="KW-0272">Extracellular matrix</keyword>
<dbReference type="GO" id="GO:0007160">
    <property type="term" value="P:cell-matrix adhesion"/>
    <property type="evidence" value="ECO:0007669"/>
    <property type="project" value="TreeGrafter"/>
</dbReference>
<feature type="chain" id="PRO_5040787035" evidence="4">
    <location>
        <begin position="20"/>
        <end position="693"/>
    </location>
</feature>
<dbReference type="GO" id="GO:0005615">
    <property type="term" value="C:extracellular space"/>
    <property type="evidence" value="ECO:0007669"/>
    <property type="project" value="TreeGrafter"/>
</dbReference>
<keyword evidence="6" id="KW-1185">Reference proteome</keyword>
<dbReference type="PANTHER" id="PTHR19143:SF348">
    <property type="entry name" value="TENASCIN-N"/>
    <property type="match status" value="1"/>
</dbReference>
<sequence>MAFLMSLLLGVYLAPLALSALIINVQPEVISPVFTSQLVINCSVTNNQVPNIDVIKSVSLSRYNETIKDFYVLLSLDTHTFNLQQFVQFRHAQVSFGNLFLSLTVYNPIQSDAQAYRCNVDGDNSVQKNVSMKAKKEVRYEPNVTALIEKITRLMISKEIEQCSSMNVGLSGYNNIRSKLRFVASSEIVKELIEPLTVKCSFPATNDSSYQDSVLQFMYILHETTGVIATISRDQPVTKSGQNLSSNTIQGELYHNLSKDSYLQVTWQNVKLFDSGKYFCGAHVNYVLGQKDRFQEQLVISVQRPTLDDLVKVVHDLQREVGEEKQRREISERNIMNIHEQNIEIVKEDMKINQQNIKNVKEDVKINQQNIKNVKEDVKINQQNIEDVKEDVKINQQNIEKNKEDVKINQQKIENIKEDLKINQPKFENVKKELKINQDNIENIREEVKINQQNLTRLKETIDLLQYNLSNYEGKTNYTSLLQEIQNTLIPESCRGIIHKKERVVVTLASGLKVMCDTKTDGGGWIIFQRRINGKVDFYRGWKEYRDGFGDYNIGEFYLGNENISSLTSTGQYDLRIDLEFNNKKYFAQYENFKVLSETEKYKLKIGKYSGNAGDELLRHKNMFFTTFDRDNDLDSYDNCAEYNSGPWWYADCYPNLNGLWGSTSILKGMTWAQLTGYYNSVSFSEMKIRERK</sequence>
<dbReference type="Pfam" id="PF00147">
    <property type="entry name" value="Fibrinogen_C"/>
    <property type="match status" value="1"/>
</dbReference>
<dbReference type="Gene3D" id="2.60.40.10">
    <property type="entry name" value="Immunoglobulins"/>
    <property type="match status" value="1"/>
</dbReference>
<feature type="domain" description="Fibrinogen C-terminal" evidence="5">
    <location>
        <begin position="485"/>
        <end position="693"/>
    </location>
</feature>
<dbReference type="InterPro" id="IPR036056">
    <property type="entry name" value="Fibrinogen-like_C"/>
</dbReference>
<dbReference type="InterPro" id="IPR014716">
    <property type="entry name" value="Fibrinogen_a/b/g_C_1"/>
</dbReference>
<proteinExistence type="predicted"/>
<dbReference type="Gene3D" id="3.90.215.10">
    <property type="entry name" value="Gamma Fibrinogen, chain A, domain 1"/>
    <property type="match status" value="1"/>
</dbReference>
<name>A0A9W2YKY0_BIOGL</name>
<dbReference type="InterPro" id="IPR013783">
    <property type="entry name" value="Ig-like_fold"/>
</dbReference>
<accession>A0A9W2YKY0</accession>
<evidence type="ECO:0000313" key="6">
    <source>
        <dbReference type="Proteomes" id="UP001165740"/>
    </source>
</evidence>
<evidence type="ECO:0000259" key="5">
    <source>
        <dbReference type="PROSITE" id="PS51406"/>
    </source>
</evidence>
<dbReference type="SMART" id="SM00186">
    <property type="entry name" value="FBG"/>
    <property type="match status" value="1"/>
</dbReference>
<dbReference type="GeneID" id="129922257"/>
<dbReference type="PROSITE" id="PS51406">
    <property type="entry name" value="FIBRINOGEN_C_2"/>
    <property type="match status" value="1"/>
</dbReference>
<reference evidence="7" key="1">
    <citation type="submission" date="2025-08" db="UniProtKB">
        <authorList>
            <consortium name="RefSeq"/>
        </authorList>
    </citation>
    <scope>IDENTIFICATION</scope>
</reference>
<protein>
    <submittedName>
        <fullName evidence="7">Angiopoietin-2-like</fullName>
    </submittedName>
</protein>
<comment type="subcellular location">
    <subcellularLocation>
        <location evidence="1">Secreted</location>
        <location evidence="1">Extracellular space</location>
        <location evidence="1">Extracellular matrix</location>
    </subcellularLocation>
</comment>
<keyword evidence="2" id="KW-0964">Secreted</keyword>
<gene>
    <name evidence="7" type="primary">LOC129922257</name>
</gene>
<dbReference type="RefSeq" id="XP_055863373.1">
    <property type="nucleotide sequence ID" value="XM_056007398.1"/>
</dbReference>
<dbReference type="SUPFAM" id="SSF56496">
    <property type="entry name" value="Fibrinogen C-terminal domain-like"/>
    <property type="match status" value="1"/>
</dbReference>
<dbReference type="SUPFAM" id="SSF57997">
    <property type="entry name" value="Tropomyosin"/>
    <property type="match status" value="1"/>
</dbReference>
<dbReference type="InterPro" id="IPR050373">
    <property type="entry name" value="Fibrinogen_C-term_domain"/>
</dbReference>